<evidence type="ECO:0000256" key="4">
    <source>
        <dbReference type="PROSITE-ProRule" id="PRU00433"/>
    </source>
</evidence>
<feature type="domain" description="Cytochrome c" evidence="6">
    <location>
        <begin position="129"/>
        <end position="220"/>
    </location>
</feature>
<dbReference type="Pfam" id="PF13442">
    <property type="entry name" value="Cytochrome_CBB3"/>
    <property type="match status" value="1"/>
</dbReference>
<protein>
    <submittedName>
        <fullName evidence="7">Cytochrome c</fullName>
    </submittedName>
</protein>
<dbReference type="AlphaFoldDB" id="A0AAU7LMX9"/>
<reference evidence="7" key="1">
    <citation type="submission" date="2024-05" db="EMBL/GenBank/DDBJ databases">
        <authorList>
            <person name="Bunk B."/>
            <person name="Swiderski J."/>
            <person name="Sproer C."/>
            <person name="Thiel V."/>
        </authorList>
    </citation>
    <scope>NUCLEOTIDE SEQUENCE</scope>
    <source>
        <strain evidence="7">DSM 17735</strain>
    </source>
</reference>
<evidence type="ECO:0000313" key="7">
    <source>
        <dbReference type="EMBL" id="XBP68951.1"/>
    </source>
</evidence>
<keyword evidence="2 4" id="KW-0479">Metal-binding</keyword>
<gene>
    <name evidence="7" type="ORF">ABLV49_13705</name>
</gene>
<keyword evidence="5" id="KW-1133">Transmembrane helix</keyword>
<dbReference type="PANTHER" id="PTHR35008">
    <property type="entry name" value="BLL4482 PROTEIN-RELATED"/>
    <property type="match status" value="1"/>
</dbReference>
<accession>A0AAU7LMX9</accession>
<dbReference type="InterPro" id="IPR009056">
    <property type="entry name" value="Cyt_c-like_dom"/>
</dbReference>
<keyword evidence="5" id="KW-0812">Transmembrane</keyword>
<evidence type="ECO:0000256" key="2">
    <source>
        <dbReference type="ARBA" id="ARBA00022723"/>
    </source>
</evidence>
<dbReference type="InterPro" id="IPR051459">
    <property type="entry name" value="Cytochrome_c-type_DH"/>
</dbReference>
<evidence type="ECO:0000256" key="3">
    <source>
        <dbReference type="ARBA" id="ARBA00023004"/>
    </source>
</evidence>
<feature type="transmembrane region" description="Helical" evidence="5">
    <location>
        <begin position="64"/>
        <end position="84"/>
    </location>
</feature>
<dbReference type="PANTHER" id="PTHR35008:SF9">
    <property type="entry name" value="CYTOCHROME C DOMAIN-CONTAINING PROTEIN"/>
    <property type="match status" value="1"/>
</dbReference>
<proteinExistence type="predicted"/>
<evidence type="ECO:0000256" key="1">
    <source>
        <dbReference type="ARBA" id="ARBA00022617"/>
    </source>
</evidence>
<dbReference type="GO" id="GO:0009055">
    <property type="term" value="F:electron transfer activity"/>
    <property type="evidence" value="ECO:0007669"/>
    <property type="project" value="InterPro"/>
</dbReference>
<name>A0AAU7LMX9_9BURK</name>
<dbReference type="RefSeq" id="WP_349277190.1">
    <property type="nucleotide sequence ID" value="NZ_CBCSCU010000014.1"/>
</dbReference>
<dbReference type="SUPFAM" id="SSF46626">
    <property type="entry name" value="Cytochrome c"/>
    <property type="match status" value="1"/>
</dbReference>
<dbReference type="GO" id="GO:0046872">
    <property type="term" value="F:metal ion binding"/>
    <property type="evidence" value="ECO:0007669"/>
    <property type="project" value="UniProtKB-KW"/>
</dbReference>
<dbReference type="EMBL" id="CP157675">
    <property type="protein sequence ID" value="XBP68951.1"/>
    <property type="molecule type" value="Genomic_DNA"/>
</dbReference>
<dbReference type="PROSITE" id="PS51007">
    <property type="entry name" value="CYTC"/>
    <property type="match status" value="1"/>
</dbReference>
<keyword evidence="3 4" id="KW-0408">Iron</keyword>
<organism evidence="7">
    <name type="scientific">Polaromonas hydrogenivorans</name>
    <dbReference type="NCBI Taxonomy" id="335476"/>
    <lineage>
        <taxon>Bacteria</taxon>
        <taxon>Pseudomonadati</taxon>
        <taxon>Pseudomonadota</taxon>
        <taxon>Betaproteobacteria</taxon>
        <taxon>Burkholderiales</taxon>
        <taxon>Comamonadaceae</taxon>
        <taxon>Polaromonas</taxon>
    </lineage>
</organism>
<evidence type="ECO:0000256" key="5">
    <source>
        <dbReference type="SAM" id="Phobius"/>
    </source>
</evidence>
<dbReference type="GO" id="GO:0020037">
    <property type="term" value="F:heme binding"/>
    <property type="evidence" value="ECO:0007669"/>
    <property type="project" value="InterPro"/>
</dbReference>
<sequence length="389" mass="41396">MDLTLSPAALNSLLAGLQEAQLALRAALHALGLTPDLHGQPAWPFASRIAGEMLVMDAGHARRVVASAACLGLAVLALAVSMFWRRARLGLWGLALAALLLAPWPSSNLLLTPAMPTSFHASRGGFTAEGIVRGQNIYEQHCLRCHGADGRGEGPDAPGLAMWPPTLNGSLLWKRMEGELFWRVRHGLQGRDGRPTMPDFERQLSERQVWEVLDFLQAQAAGQMLKESGVWAYPVRLPDGPVRCLRGNRATARSLAGQRVRLAVPVAGAPALADDPRLVTLQLLVPGTLNAAADPECEMAEPAAAASLSLILGVPAGQLPGYQVMVDRQGWLRAVGKPGQAGWSEDDLVCRSGARPEPGSAAPAGDGLDGLIRRMDAEPVRLLRGGFAH</sequence>
<keyword evidence="5" id="KW-0472">Membrane</keyword>
<keyword evidence="1 4" id="KW-0349">Heme</keyword>
<evidence type="ECO:0000259" key="6">
    <source>
        <dbReference type="PROSITE" id="PS51007"/>
    </source>
</evidence>
<feature type="transmembrane region" description="Helical" evidence="5">
    <location>
        <begin position="91"/>
        <end position="111"/>
    </location>
</feature>
<dbReference type="Gene3D" id="1.10.760.10">
    <property type="entry name" value="Cytochrome c-like domain"/>
    <property type="match status" value="1"/>
</dbReference>
<dbReference type="InterPro" id="IPR036909">
    <property type="entry name" value="Cyt_c-like_dom_sf"/>
</dbReference>